<proteinExistence type="inferred from homology"/>
<dbReference type="SUPFAM" id="SSF48452">
    <property type="entry name" value="TPR-like"/>
    <property type="match status" value="1"/>
</dbReference>
<evidence type="ECO:0000256" key="8">
    <source>
        <dbReference type="SAM" id="MobiDB-lite"/>
    </source>
</evidence>
<name>A0AAV9UVG4_9PEZI</name>
<dbReference type="FunFam" id="1.25.40.10:FF:000017">
    <property type="entry name" value="NADPH oxidase regulator NoxR"/>
    <property type="match status" value="1"/>
</dbReference>
<feature type="domain" description="PH" evidence="9">
    <location>
        <begin position="1"/>
        <end position="23"/>
    </location>
</feature>
<evidence type="ECO:0000256" key="5">
    <source>
        <dbReference type="ARBA" id="ARBA00022737"/>
    </source>
</evidence>
<evidence type="ECO:0000256" key="2">
    <source>
        <dbReference type="ARBA" id="ARBA00008051"/>
    </source>
</evidence>
<dbReference type="PANTHER" id="PTHR15175">
    <property type="entry name" value="NEUTROPHIL CYTOSOLIC FACTOR 2, NEUTROPHIL NADPH OXIDASE FACTOR 2"/>
    <property type="match status" value="1"/>
</dbReference>
<dbReference type="Pfam" id="PF00515">
    <property type="entry name" value="TPR_1"/>
    <property type="match status" value="1"/>
</dbReference>
<feature type="region of interest" description="Disordered" evidence="8">
    <location>
        <begin position="271"/>
        <end position="294"/>
    </location>
</feature>
<dbReference type="InterPro" id="IPR019734">
    <property type="entry name" value="TPR_rpt"/>
</dbReference>
<evidence type="ECO:0000259" key="9">
    <source>
        <dbReference type="PROSITE" id="PS50003"/>
    </source>
</evidence>
<dbReference type="GO" id="GO:0005737">
    <property type="term" value="C:cytoplasm"/>
    <property type="evidence" value="ECO:0007669"/>
    <property type="project" value="UniProtKB-SubCell"/>
</dbReference>
<dbReference type="PROSITE" id="PS50293">
    <property type="entry name" value="TPR_REGION"/>
    <property type="match status" value="1"/>
</dbReference>
<comment type="caution">
    <text evidence="10">The sequence shown here is derived from an EMBL/GenBank/DDBJ whole genome shotgun (WGS) entry which is preliminary data.</text>
</comment>
<dbReference type="Gene3D" id="1.25.40.10">
    <property type="entry name" value="Tetratricopeptide repeat domain"/>
    <property type="match status" value="1"/>
</dbReference>
<dbReference type="AlphaFoldDB" id="A0AAV9UVG4"/>
<evidence type="ECO:0000256" key="3">
    <source>
        <dbReference type="ARBA" id="ARBA00022443"/>
    </source>
</evidence>
<evidence type="ECO:0000313" key="11">
    <source>
        <dbReference type="Proteomes" id="UP001375240"/>
    </source>
</evidence>
<feature type="repeat" description="TPR" evidence="7">
    <location>
        <begin position="42"/>
        <end position="75"/>
    </location>
</feature>
<dbReference type="Gene3D" id="3.10.20.90">
    <property type="entry name" value="Phosphatidylinositol 3-kinase Catalytic Subunit, Chain A, domain 1"/>
    <property type="match status" value="1"/>
</dbReference>
<dbReference type="InterPro" id="IPR051864">
    <property type="entry name" value="NCF2_NOXA1"/>
</dbReference>
<dbReference type="EMBL" id="JAVHNQ010000004">
    <property type="protein sequence ID" value="KAK6349936.1"/>
    <property type="molecule type" value="Genomic_DNA"/>
</dbReference>
<comment type="similarity">
    <text evidence="2">Belongs to the NCF2/NOXA1 family.</text>
</comment>
<dbReference type="InterPro" id="IPR001849">
    <property type="entry name" value="PH_domain"/>
</dbReference>
<keyword evidence="6 7" id="KW-0802">TPR repeat</keyword>
<evidence type="ECO:0000256" key="6">
    <source>
        <dbReference type="ARBA" id="ARBA00022803"/>
    </source>
</evidence>
<dbReference type="InterPro" id="IPR011990">
    <property type="entry name" value="TPR-like_helical_dom_sf"/>
</dbReference>
<accession>A0AAV9UVG4</accession>
<keyword evidence="5" id="KW-0677">Repeat</keyword>
<dbReference type="PROSITE" id="PS50003">
    <property type="entry name" value="PH_DOMAIN"/>
    <property type="match status" value="1"/>
</dbReference>
<keyword evidence="11" id="KW-1185">Reference proteome</keyword>
<dbReference type="SMART" id="SM00028">
    <property type="entry name" value="TPR"/>
    <property type="match status" value="2"/>
</dbReference>
<keyword evidence="3" id="KW-0728">SH3 domain</keyword>
<protein>
    <recommendedName>
        <fullName evidence="9">PH domain-containing protein</fullName>
    </recommendedName>
</protein>
<dbReference type="SUPFAM" id="SSF54277">
    <property type="entry name" value="CAD &amp; PB1 domains"/>
    <property type="match status" value="1"/>
</dbReference>
<evidence type="ECO:0000256" key="7">
    <source>
        <dbReference type="PROSITE-ProRule" id="PRU00339"/>
    </source>
</evidence>
<organism evidence="10 11">
    <name type="scientific">Orbilia brochopaga</name>
    <dbReference type="NCBI Taxonomy" id="3140254"/>
    <lineage>
        <taxon>Eukaryota</taxon>
        <taxon>Fungi</taxon>
        <taxon>Dikarya</taxon>
        <taxon>Ascomycota</taxon>
        <taxon>Pezizomycotina</taxon>
        <taxon>Orbiliomycetes</taxon>
        <taxon>Orbiliales</taxon>
        <taxon>Orbiliaceae</taxon>
        <taxon>Orbilia</taxon>
    </lineage>
</organism>
<dbReference type="PROSITE" id="PS50005">
    <property type="entry name" value="TPR"/>
    <property type="match status" value="1"/>
</dbReference>
<reference evidence="10 11" key="1">
    <citation type="submission" date="2019-10" db="EMBL/GenBank/DDBJ databases">
        <authorList>
            <person name="Palmer J.M."/>
        </authorList>
    </citation>
    <scope>NUCLEOTIDE SEQUENCE [LARGE SCALE GENOMIC DNA]</scope>
    <source>
        <strain evidence="10 11">TWF696</strain>
    </source>
</reference>
<comment type="subcellular location">
    <subcellularLocation>
        <location evidence="1">Cytoplasm</location>
    </subcellularLocation>
</comment>
<dbReference type="PANTHER" id="PTHR15175:SF0">
    <property type="entry name" value="SH3 DOMAIN-CONTAINING PROTEIN C23A1.17"/>
    <property type="match status" value="1"/>
</dbReference>
<dbReference type="Proteomes" id="UP001375240">
    <property type="component" value="Unassembled WGS sequence"/>
</dbReference>
<keyword evidence="4" id="KW-0963">Cytoplasm</keyword>
<evidence type="ECO:0000256" key="4">
    <source>
        <dbReference type="ARBA" id="ARBA00022490"/>
    </source>
</evidence>
<gene>
    <name evidence="10" type="ORF">TWF696_006194</name>
</gene>
<sequence>MQMSSSLRQEIESWVRALDAYGQEEPDYPAALAHFESIGDNSKVLFNIGLIHATVGDHDKAIEAYHRAINLDQYFAVAYFQLGVSNFLLGDFKEASANFNDSLLYLRGNSTIQYEQLGLKFTLFSCEVLFNRGLCRLYSAETPDDLEHKSGLQDLIFASKEKQLEAHAVIDDAINEGAEGYTVFSVPVGILFRPSDAKIKNFRQRDYLGEAKVVATADFHNITTGFDGVEHLKHIGERPEEARSYAAANLVLTDRSSKAISPLQPVPLRDVDFNPQYATPTASPKSDDAPSGMSTIRDSVVTFRSSSFDSAMKPQIPPENLPPVEVTQLKIKIHHNQNEKLRLMLLSPDIDLDEFKARVGEKLNISGEYDVEVMDHEDKVSLLDKEDLDAAIVTSKDSARRLGSAVGTIEIWVSQ</sequence>
<evidence type="ECO:0000313" key="10">
    <source>
        <dbReference type="EMBL" id="KAK6349936.1"/>
    </source>
</evidence>
<evidence type="ECO:0000256" key="1">
    <source>
        <dbReference type="ARBA" id="ARBA00004496"/>
    </source>
</evidence>